<dbReference type="RefSeq" id="WP_107727295.1">
    <property type="nucleotide sequence ID" value="NZ_PZZP01000001.1"/>
</dbReference>
<comment type="similarity">
    <text evidence="1">Belongs to the thioesterase PaaI family.</text>
</comment>
<evidence type="ECO:0000259" key="3">
    <source>
        <dbReference type="Pfam" id="PF03061"/>
    </source>
</evidence>
<organism evidence="4 5">
    <name type="scientific">Desmospora activa DSM 45169</name>
    <dbReference type="NCBI Taxonomy" id="1121389"/>
    <lineage>
        <taxon>Bacteria</taxon>
        <taxon>Bacillati</taxon>
        <taxon>Bacillota</taxon>
        <taxon>Bacilli</taxon>
        <taxon>Bacillales</taxon>
        <taxon>Thermoactinomycetaceae</taxon>
        <taxon>Desmospora</taxon>
    </lineage>
</organism>
<dbReference type="InterPro" id="IPR003736">
    <property type="entry name" value="PAAI_dom"/>
</dbReference>
<evidence type="ECO:0000313" key="4">
    <source>
        <dbReference type="EMBL" id="PTM59915.1"/>
    </source>
</evidence>
<keyword evidence="2" id="KW-0378">Hydrolase</keyword>
<dbReference type="InterPro" id="IPR006683">
    <property type="entry name" value="Thioestr_dom"/>
</dbReference>
<evidence type="ECO:0000256" key="2">
    <source>
        <dbReference type="ARBA" id="ARBA00022801"/>
    </source>
</evidence>
<evidence type="ECO:0000256" key="1">
    <source>
        <dbReference type="ARBA" id="ARBA00008324"/>
    </source>
</evidence>
<dbReference type="InterPro" id="IPR029069">
    <property type="entry name" value="HotDog_dom_sf"/>
</dbReference>
<keyword evidence="5" id="KW-1185">Reference proteome</keyword>
<comment type="caution">
    <text evidence="4">The sequence shown here is derived from an EMBL/GenBank/DDBJ whole genome shotgun (WGS) entry which is preliminary data.</text>
</comment>
<evidence type="ECO:0000313" key="5">
    <source>
        <dbReference type="Proteomes" id="UP000241639"/>
    </source>
</evidence>
<reference evidence="4 5" key="1">
    <citation type="submission" date="2018-04" db="EMBL/GenBank/DDBJ databases">
        <title>Genomic Encyclopedia of Archaeal and Bacterial Type Strains, Phase II (KMG-II): from individual species to whole genera.</title>
        <authorList>
            <person name="Goeker M."/>
        </authorList>
    </citation>
    <scope>NUCLEOTIDE SEQUENCE [LARGE SCALE GENOMIC DNA]</scope>
    <source>
        <strain evidence="4 5">DSM 45169</strain>
    </source>
</reference>
<sequence length="160" mass="17639">MSLLEDLTAVVHNGADEEREILALALQAIRQKRERNSAYPSGFLGLSGELTESNGYRFRVPITPYMLNRAGMVHGGITATLIDSTMGSLVNRRLPENRFAVTAEMKVHYLLPGLGQELISTAHLLRMGHTLAVTECRVENERGSLIAMATATFSLQKKRS</sequence>
<dbReference type="InterPro" id="IPR039298">
    <property type="entry name" value="ACOT13"/>
</dbReference>
<proteinExistence type="inferred from homology"/>
<dbReference type="Gene3D" id="3.10.129.10">
    <property type="entry name" value="Hotdog Thioesterase"/>
    <property type="match status" value="1"/>
</dbReference>
<dbReference type="Proteomes" id="UP000241639">
    <property type="component" value="Unassembled WGS sequence"/>
</dbReference>
<dbReference type="PANTHER" id="PTHR21660:SF1">
    <property type="entry name" value="ACYL-COENZYME A THIOESTERASE 13"/>
    <property type="match status" value="1"/>
</dbReference>
<dbReference type="OrthoDB" id="2139465at2"/>
<dbReference type="GO" id="GO:0047617">
    <property type="term" value="F:fatty acyl-CoA hydrolase activity"/>
    <property type="evidence" value="ECO:0007669"/>
    <property type="project" value="InterPro"/>
</dbReference>
<dbReference type="AlphaFoldDB" id="A0A2T4ZDF5"/>
<dbReference type="CDD" id="cd03443">
    <property type="entry name" value="PaaI_thioesterase"/>
    <property type="match status" value="1"/>
</dbReference>
<dbReference type="SUPFAM" id="SSF54637">
    <property type="entry name" value="Thioesterase/thiol ester dehydrase-isomerase"/>
    <property type="match status" value="1"/>
</dbReference>
<feature type="domain" description="Thioesterase" evidence="3">
    <location>
        <begin position="71"/>
        <end position="146"/>
    </location>
</feature>
<dbReference type="Pfam" id="PF03061">
    <property type="entry name" value="4HBT"/>
    <property type="match status" value="1"/>
</dbReference>
<dbReference type="EMBL" id="PZZP01000001">
    <property type="protein sequence ID" value="PTM59915.1"/>
    <property type="molecule type" value="Genomic_DNA"/>
</dbReference>
<accession>A0A2T4ZDF5</accession>
<gene>
    <name evidence="4" type="ORF">C8J48_2552</name>
</gene>
<dbReference type="PANTHER" id="PTHR21660">
    <property type="entry name" value="THIOESTERASE SUPERFAMILY MEMBER-RELATED"/>
    <property type="match status" value="1"/>
</dbReference>
<name>A0A2T4ZDF5_9BACL</name>
<protein>
    <submittedName>
        <fullName evidence="4">Uncharacterized protein (TIGR00369 family)</fullName>
    </submittedName>
</protein>
<dbReference type="NCBIfam" id="TIGR00369">
    <property type="entry name" value="unchar_dom_1"/>
    <property type="match status" value="1"/>
</dbReference>